<dbReference type="Pfam" id="PF00126">
    <property type="entry name" value="HTH_1"/>
    <property type="match status" value="1"/>
</dbReference>
<dbReference type="SUPFAM" id="SSF46785">
    <property type="entry name" value="Winged helix' DNA-binding domain"/>
    <property type="match status" value="1"/>
</dbReference>
<keyword evidence="2" id="KW-0805">Transcription regulation</keyword>
<dbReference type="InterPro" id="IPR036388">
    <property type="entry name" value="WH-like_DNA-bd_sf"/>
</dbReference>
<reference evidence="6 7" key="1">
    <citation type="submission" date="2020-05" db="EMBL/GenBank/DDBJ databases">
        <title>Azospirillum oleiclasticum sp. nov, a nitrogen-fixing and heavy crude oil-emulsifying bacterium isolated from the crude oil of Yumen Oilfield.</title>
        <authorList>
            <person name="Wu D."/>
            <person name="Cai M."/>
            <person name="Zhang X."/>
        </authorList>
    </citation>
    <scope>NUCLEOTIDE SEQUENCE [LARGE SCALE GENOMIC DNA]</scope>
    <source>
        <strain evidence="6 7">ROY-1-1-2</strain>
    </source>
</reference>
<evidence type="ECO:0000256" key="2">
    <source>
        <dbReference type="ARBA" id="ARBA00023015"/>
    </source>
</evidence>
<dbReference type="Gene3D" id="1.10.10.10">
    <property type="entry name" value="Winged helix-like DNA-binding domain superfamily/Winged helix DNA-binding domain"/>
    <property type="match status" value="1"/>
</dbReference>
<comment type="caution">
    <text evidence="6">The sequence shown here is derived from an EMBL/GenBank/DDBJ whole genome shotgun (WGS) entry which is preliminary data.</text>
</comment>
<dbReference type="NCBIfam" id="NF008352">
    <property type="entry name" value="PRK11139.1"/>
    <property type="match status" value="1"/>
</dbReference>
<proteinExistence type="inferred from homology"/>
<name>A0ABX2TIP8_9PROT</name>
<dbReference type="EMBL" id="JABFDB010000038">
    <property type="protein sequence ID" value="NYZ24224.1"/>
    <property type="molecule type" value="Genomic_DNA"/>
</dbReference>
<dbReference type="PANTHER" id="PTHR30537:SF74">
    <property type="entry name" value="HTH-TYPE TRANSCRIPTIONAL REGULATOR TRPI"/>
    <property type="match status" value="1"/>
</dbReference>
<dbReference type="InterPro" id="IPR036390">
    <property type="entry name" value="WH_DNA-bd_sf"/>
</dbReference>
<evidence type="ECO:0000313" key="7">
    <source>
        <dbReference type="Proteomes" id="UP000584642"/>
    </source>
</evidence>
<dbReference type="InterPro" id="IPR000847">
    <property type="entry name" value="LysR_HTH_N"/>
</dbReference>
<dbReference type="Gene3D" id="3.40.190.10">
    <property type="entry name" value="Periplasmic binding protein-like II"/>
    <property type="match status" value="2"/>
</dbReference>
<feature type="domain" description="HTH lysR-type" evidence="5">
    <location>
        <begin position="6"/>
        <end position="63"/>
    </location>
</feature>
<dbReference type="SUPFAM" id="SSF53850">
    <property type="entry name" value="Periplasmic binding protein-like II"/>
    <property type="match status" value="1"/>
</dbReference>
<evidence type="ECO:0000313" key="6">
    <source>
        <dbReference type="EMBL" id="NYZ24224.1"/>
    </source>
</evidence>
<dbReference type="PANTHER" id="PTHR30537">
    <property type="entry name" value="HTH-TYPE TRANSCRIPTIONAL REGULATOR"/>
    <property type="match status" value="1"/>
</dbReference>
<dbReference type="PROSITE" id="PS50931">
    <property type="entry name" value="HTH_LYSR"/>
    <property type="match status" value="1"/>
</dbReference>
<evidence type="ECO:0000256" key="3">
    <source>
        <dbReference type="ARBA" id="ARBA00023125"/>
    </source>
</evidence>
<evidence type="ECO:0000259" key="5">
    <source>
        <dbReference type="PROSITE" id="PS50931"/>
    </source>
</evidence>
<accession>A0ABX2TIP8</accession>
<gene>
    <name evidence="6" type="primary">gcvA</name>
    <name evidence="6" type="ORF">HND93_31345</name>
</gene>
<dbReference type="RefSeq" id="WP_180285999.1">
    <property type="nucleotide sequence ID" value="NZ_JABFDB010000038.1"/>
</dbReference>
<dbReference type="CDD" id="cd08432">
    <property type="entry name" value="PBP2_GcdR_TrpI_HvrB_AmpR_like"/>
    <property type="match status" value="1"/>
</dbReference>
<evidence type="ECO:0000256" key="4">
    <source>
        <dbReference type="ARBA" id="ARBA00023163"/>
    </source>
</evidence>
<comment type="similarity">
    <text evidence="1">Belongs to the LysR transcriptional regulatory family.</text>
</comment>
<sequence>MAFRLPPLHTLRLFEAAARHLSFKLAADELCVTPSAVSHGIRALEEWLGAELFLRGSRGLRLSEVGTAYLREVRHALEVLAAASDGVRRRSARGHVRISVAPTFAGRWLLPALPAFKERYPEVAVSIDTSHRVVEFPRDGVDLGIRLATGPWPGLVAVPLLRERLVPVCAPALAARIRRVEDLTAVPLLHVSSASEDWQWWLGEAGHPELTAPAALVFDEIRLAMDAAVRGMGVAIGRRPTIDPELEDGRLVEALPISVPARSHYWLVGGAGALERPELRAFCGWLEGLFAEPA</sequence>
<dbReference type="InterPro" id="IPR005119">
    <property type="entry name" value="LysR_subst-bd"/>
</dbReference>
<evidence type="ECO:0000256" key="1">
    <source>
        <dbReference type="ARBA" id="ARBA00009437"/>
    </source>
</evidence>
<keyword evidence="7" id="KW-1185">Reference proteome</keyword>
<keyword evidence="3" id="KW-0238">DNA-binding</keyword>
<keyword evidence="4" id="KW-0804">Transcription</keyword>
<dbReference type="Pfam" id="PF03466">
    <property type="entry name" value="LysR_substrate"/>
    <property type="match status" value="1"/>
</dbReference>
<organism evidence="6 7">
    <name type="scientific">Azospirillum oleiclasticum</name>
    <dbReference type="NCBI Taxonomy" id="2735135"/>
    <lineage>
        <taxon>Bacteria</taxon>
        <taxon>Pseudomonadati</taxon>
        <taxon>Pseudomonadota</taxon>
        <taxon>Alphaproteobacteria</taxon>
        <taxon>Rhodospirillales</taxon>
        <taxon>Azospirillaceae</taxon>
        <taxon>Azospirillum</taxon>
    </lineage>
</organism>
<dbReference type="InterPro" id="IPR058163">
    <property type="entry name" value="LysR-type_TF_proteobact-type"/>
</dbReference>
<protein>
    <submittedName>
        <fullName evidence="6">Transcriptional regulator GcvA</fullName>
    </submittedName>
</protein>
<dbReference type="Proteomes" id="UP000584642">
    <property type="component" value="Unassembled WGS sequence"/>
</dbReference>